<gene>
    <name evidence="7" type="ORF">AACH06_00325</name>
</gene>
<reference evidence="7 8" key="1">
    <citation type="submission" date="2024-04" db="EMBL/GenBank/DDBJ databases">
        <title>Novel species of the genus Ideonella isolated from streams.</title>
        <authorList>
            <person name="Lu H."/>
        </authorList>
    </citation>
    <scope>NUCLEOTIDE SEQUENCE [LARGE SCALE GENOMIC DNA]</scope>
    <source>
        <strain evidence="7 8">DXS29W</strain>
    </source>
</reference>
<keyword evidence="5 6" id="KW-0472">Membrane</keyword>
<organism evidence="7 8">
    <name type="scientific">Ideonella lacteola</name>
    <dbReference type="NCBI Taxonomy" id="2984193"/>
    <lineage>
        <taxon>Bacteria</taxon>
        <taxon>Pseudomonadati</taxon>
        <taxon>Pseudomonadota</taxon>
        <taxon>Betaproteobacteria</taxon>
        <taxon>Burkholderiales</taxon>
        <taxon>Sphaerotilaceae</taxon>
        <taxon>Ideonella</taxon>
    </lineage>
</organism>
<evidence type="ECO:0000256" key="4">
    <source>
        <dbReference type="ARBA" id="ARBA00022989"/>
    </source>
</evidence>
<sequence length="423" mass="43418">MVPASLNAFSGPTAFRRVLAAEAISNLGSMLSRLAIPWFATLSLQATPFQMGWLVVADVAAGAAGALWLGGWVDRQPARRVMLVTDFVRALLLGSLAALAAAGWLQWWMLALAAAMSGLCGMGFELARSAWMARSSDPAALASRNAALSATGSLVEALAFAAGGWLYQGLGAVAALAADGLSYLGSAWCLRRVNEAAPSPAAVPVADGTTRSRTGWRGLSDLRTGFSTLWGHPALRGLAVIEALTALAMSLAGTSYMIYVSRDLGLAPGPLGMVFALGGLGAVAGAALAPWLGRRWGAGRAMTIGLAAMALGAACVPGATGTGWGALVMLALHQCVGDAGHTLRHVHDATWRQTAAPPDRLARVDASLRSISQWVTLAGALGGGLAATWWGARSALAVSAGVLGLAAAFSTWWCRRPLPADQL</sequence>
<comment type="subcellular location">
    <subcellularLocation>
        <location evidence="1">Cell membrane</location>
        <topology evidence="1">Multi-pass membrane protein</topology>
    </subcellularLocation>
</comment>
<protein>
    <submittedName>
        <fullName evidence="7">MFS transporter</fullName>
    </submittedName>
</protein>
<accession>A0ABU9BJK3</accession>
<feature type="transmembrane region" description="Helical" evidence="6">
    <location>
        <begin position="271"/>
        <end position="292"/>
    </location>
</feature>
<evidence type="ECO:0000256" key="3">
    <source>
        <dbReference type="ARBA" id="ARBA00022692"/>
    </source>
</evidence>
<proteinExistence type="predicted"/>
<evidence type="ECO:0000256" key="1">
    <source>
        <dbReference type="ARBA" id="ARBA00004651"/>
    </source>
</evidence>
<keyword evidence="2" id="KW-1003">Cell membrane</keyword>
<dbReference type="PANTHER" id="PTHR23513">
    <property type="entry name" value="INTEGRAL MEMBRANE EFFLUX PROTEIN-RELATED"/>
    <property type="match status" value="1"/>
</dbReference>
<name>A0ABU9BJK3_9BURK</name>
<feature type="transmembrane region" description="Helical" evidence="6">
    <location>
        <begin position="396"/>
        <end position="414"/>
    </location>
</feature>
<keyword evidence="4 6" id="KW-1133">Transmembrane helix</keyword>
<evidence type="ECO:0000256" key="6">
    <source>
        <dbReference type="SAM" id="Phobius"/>
    </source>
</evidence>
<dbReference type="Pfam" id="PF07690">
    <property type="entry name" value="MFS_1"/>
    <property type="match status" value="1"/>
</dbReference>
<dbReference type="Proteomes" id="UP001371218">
    <property type="component" value="Unassembled WGS sequence"/>
</dbReference>
<dbReference type="Gene3D" id="1.20.1250.20">
    <property type="entry name" value="MFS general substrate transporter like domains"/>
    <property type="match status" value="1"/>
</dbReference>
<dbReference type="SUPFAM" id="SSF103473">
    <property type="entry name" value="MFS general substrate transporter"/>
    <property type="match status" value="1"/>
</dbReference>
<comment type="caution">
    <text evidence="7">The sequence shown here is derived from an EMBL/GenBank/DDBJ whole genome shotgun (WGS) entry which is preliminary data.</text>
</comment>
<dbReference type="RefSeq" id="WP_341423593.1">
    <property type="nucleotide sequence ID" value="NZ_JBBUTG010000001.1"/>
</dbReference>
<feature type="transmembrane region" description="Helical" evidence="6">
    <location>
        <begin position="51"/>
        <end position="69"/>
    </location>
</feature>
<dbReference type="InterPro" id="IPR011701">
    <property type="entry name" value="MFS"/>
</dbReference>
<evidence type="ECO:0000313" key="8">
    <source>
        <dbReference type="Proteomes" id="UP001371218"/>
    </source>
</evidence>
<keyword evidence="8" id="KW-1185">Reference proteome</keyword>
<dbReference type="InterPro" id="IPR036259">
    <property type="entry name" value="MFS_trans_sf"/>
</dbReference>
<dbReference type="EMBL" id="JBBUTG010000001">
    <property type="protein sequence ID" value="MEK8029249.1"/>
    <property type="molecule type" value="Genomic_DNA"/>
</dbReference>
<keyword evidence="3 6" id="KW-0812">Transmembrane</keyword>
<evidence type="ECO:0000313" key="7">
    <source>
        <dbReference type="EMBL" id="MEK8029249.1"/>
    </source>
</evidence>
<evidence type="ECO:0000256" key="2">
    <source>
        <dbReference type="ARBA" id="ARBA00022475"/>
    </source>
</evidence>
<dbReference type="PANTHER" id="PTHR23513:SF6">
    <property type="entry name" value="MAJOR FACILITATOR SUPERFAMILY ASSOCIATED DOMAIN-CONTAINING PROTEIN"/>
    <property type="match status" value="1"/>
</dbReference>
<evidence type="ECO:0000256" key="5">
    <source>
        <dbReference type="ARBA" id="ARBA00023136"/>
    </source>
</evidence>
<feature type="transmembrane region" description="Helical" evidence="6">
    <location>
        <begin position="371"/>
        <end position="390"/>
    </location>
</feature>
<feature type="transmembrane region" description="Helical" evidence="6">
    <location>
        <begin position="238"/>
        <end position="259"/>
    </location>
</feature>